<sequence length="395" mass="46007">MEEVNPNSMYLSAQLLEELFLKLPLKSLGRFKSVSKEWKSILESTWFVEKHHSLAKSCQKILLAYDCDCGVSPSLLPGVEDCEYGQEFVYLHCDATRPFMSYEGLVCFPEAEWVNVLNPSTGQLRRFHCPSLLYPRPNSTTFREESWTTYFPGYCAMGFGRDNVKGSYKVVRIFFNPTYCDILDVNTGEWRKLWKPRRCKVDVGRKSACVNGSIYWLRIRHDHVYTILALDLHTEEFHDVPQIWSMDGQKETWSKTHSISLASLGIEESSSKTDELQTLPEDMWVISPYVENLVPLPAQQVELRTGITCLHPLEIEPMDGIQPRSVEEFLCKRMRDLGTRLWKNKILMLVCFLLGMLLLHIWRLPVEPMDGLPLLILYLIIRYLIVLKLRRFRNR</sequence>
<dbReference type="Pfam" id="PF00646">
    <property type="entry name" value="F-box"/>
    <property type="match status" value="1"/>
</dbReference>
<evidence type="ECO:0000313" key="5">
    <source>
        <dbReference type="Proteomes" id="UP000694240"/>
    </source>
</evidence>
<accession>A0A8T2A9W9</accession>
<dbReference type="AlphaFoldDB" id="A0A8T2A9W9"/>
<dbReference type="Proteomes" id="UP000694240">
    <property type="component" value="Chromosome 9"/>
</dbReference>
<dbReference type="EMBL" id="JAEFBK010000009">
    <property type="protein sequence ID" value="KAG7570313.1"/>
    <property type="molecule type" value="Genomic_DNA"/>
</dbReference>
<feature type="domain" description="F-box associated beta-propeller type 1" evidence="3">
    <location>
        <begin position="101"/>
        <end position="240"/>
    </location>
</feature>
<dbReference type="InterPro" id="IPR017451">
    <property type="entry name" value="F-box-assoc_interact_dom"/>
</dbReference>
<keyword evidence="1" id="KW-1133">Transmembrane helix</keyword>
<dbReference type="PANTHER" id="PTHR31111:SF113">
    <property type="entry name" value="F-BOX ASSOCIATED UBIQUITINATION EFFECTOR FAMILY PROTEIN"/>
    <property type="match status" value="1"/>
</dbReference>
<keyword evidence="1" id="KW-0812">Transmembrane</keyword>
<keyword evidence="1" id="KW-0472">Membrane</keyword>
<evidence type="ECO:0000313" key="4">
    <source>
        <dbReference type="EMBL" id="KAG7570313.1"/>
    </source>
</evidence>
<evidence type="ECO:0000256" key="1">
    <source>
        <dbReference type="SAM" id="Phobius"/>
    </source>
</evidence>
<feature type="transmembrane region" description="Helical" evidence="1">
    <location>
        <begin position="371"/>
        <end position="389"/>
    </location>
</feature>
<feature type="transmembrane region" description="Helical" evidence="1">
    <location>
        <begin position="346"/>
        <end position="365"/>
    </location>
</feature>
<gene>
    <name evidence="4" type="ORF">ISN45_Aa04g029190</name>
</gene>
<proteinExistence type="predicted"/>
<name>A0A8T2A9W9_9BRAS</name>
<protein>
    <submittedName>
        <fullName evidence="4">F-box-like domain superfamily</fullName>
    </submittedName>
</protein>
<evidence type="ECO:0000259" key="3">
    <source>
        <dbReference type="Pfam" id="PF07734"/>
    </source>
</evidence>
<dbReference type="NCBIfam" id="TIGR01640">
    <property type="entry name" value="F_box_assoc_1"/>
    <property type="match status" value="1"/>
</dbReference>
<evidence type="ECO:0000259" key="2">
    <source>
        <dbReference type="Pfam" id="PF00646"/>
    </source>
</evidence>
<feature type="domain" description="F-box" evidence="2">
    <location>
        <begin position="15"/>
        <end position="47"/>
    </location>
</feature>
<organism evidence="4 5">
    <name type="scientific">Arabidopsis thaliana x Arabidopsis arenosa</name>
    <dbReference type="NCBI Taxonomy" id="1240361"/>
    <lineage>
        <taxon>Eukaryota</taxon>
        <taxon>Viridiplantae</taxon>
        <taxon>Streptophyta</taxon>
        <taxon>Embryophyta</taxon>
        <taxon>Tracheophyta</taxon>
        <taxon>Spermatophyta</taxon>
        <taxon>Magnoliopsida</taxon>
        <taxon>eudicotyledons</taxon>
        <taxon>Gunneridae</taxon>
        <taxon>Pentapetalae</taxon>
        <taxon>rosids</taxon>
        <taxon>malvids</taxon>
        <taxon>Brassicales</taxon>
        <taxon>Brassicaceae</taxon>
        <taxon>Camelineae</taxon>
        <taxon>Arabidopsis</taxon>
    </lineage>
</organism>
<dbReference type="Pfam" id="PF07734">
    <property type="entry name" value="FBA_1"/>
    <property type="match status" value="1"/>
</dbReference>
<comment type="caution">
    <text evidence="4">The sequence shown here is derived from an EMBL/GenBank/DDBJ whole genome shotgun (WGS) entry which is preliminary data.</text>
</comment>
<dbReference type="PANTHER" id="PTHR31111">
    <property type="entry name" value="BNAA05G37150D PROTEIN-RELATED"/>
    <property type="match status" value="1"/>
</dbReference>
<reference evidence="4 5" key="1">
    <citation type="submission" date="2020-12" db="EMBL/GenBank/DDBJ databases">
        <title>Concerted genomic and epigenomic changes stabilize Arabidopsis allopolyploids.</title>
        <authorList>
            <person name="Chen Z."/>
        </authorList>
    </citation>
    <scope>NUCLEOTIDE SEQUENCE [LARGE SCALE GENOMIC DNA]</scope>
    <source>
        <strain evidence="4">Allo738</strain>
        <tissue evidence="4">Leaf</tissue>
    </source>
</reference>
<dbReference type="InterPro" id="IPR006527">
    <property type="entry name" value="F-box-assoc_dom_typ1"/>
</dbReference>
<keyword evidence="5" id="KW-1185">Reference proteome</keyword>
<dbReference type="InterPro" id="IPR001810">
    <property type="entry name" value="F-box_dom"/>
</dbReference>